<accession>A0ACC2CNM3</accession>
<dbReference type="EMBL" id="CM055100">
    <property type="protein sequence ID" value="KAJ7543629.1"/>
    <property type="molecule type" value="Genomic_DNA"/>
</dbReference>
<dbReference type="Proteomes" id="UP001162992">
    <property type="component" value="Chromosome 9"/>
</dbReference>
<proteinExistence type="predicted"/>
<protein>
    <submittedName>
        <fullName evidence="1">Uncharacterized protein</fullName>
    </submittedName>
</protein>
<name>A0ACC2CNM3_DIPCM</name>
<keyword evidence="2" id="KW-1185">Reference proteome</keyword>
<comment type="caution">
    <text evidence="1">The sequence shown here is derived from an EMBL/GenBank/DDBJ whole genome shotgun (WGS) entry which is preliminary data.</text>
</comment>
<reference evidence="2" key="1">
    <citation type="journal article" date="2024" name="Proc. Natl. Acad. Sci. U.S.A.">
        <title>Extraordinary preservation of gene collinearity over three hundred million years revealed in homosporous lycophytes.</title>
        <authorList>
            <person name="Li C."/>
            <person name="Wickell D."/>
            <person name="Kuo L.Y."/>
            <person name="Chen X."/>
            <person name="Nie B."/>
            <person name="Liao X."/>
            <person name="Peng D."/>
            <person name="Ji J."/>
            <person name="Jenkins J."/>
            <person name="Williams M."/>
            <person name="Shu S."/>
            <person name="Plott C."/>
            <person name="Barry K."/>
            <person name="Rajasekar S."/>
            <person name="Grimwood J."/>
            <person name="Han X."/>
            <person name="Sun S."/>
            <person name="Hou Z."/>
            <person name="He W."/>
            <person name="Dai G."/>
            <person name="Sun C."/>
            <person name="Schmutz J."/>
            <person name="Leebens-Mack J.H."/>
            <person name="Li F.W."/>
            <person name="Wang L."/>
        </authorList>
    </citation>
    <scope>NUCLEOTIDE SEQUENCE [LARGE SCALE GENOMIC DNA]</scope>
    <source>
        <strain evidence="2">cv. PW_Plant_1</strain>
    </source>
</reference>
<evidence type="ECO:0000313" key="2">
    <source>
        <dbReference type="Proteomes" id="UP001162992"/>
    </source>
</evidence>
<organism evidence="1 2">
    <name type="scientific">Diphasiastrum complanatum</name>
    <name type="common">Issler's clubmoss</name>
    <name type="synonym">Lycopodium complanatum</name>
    <dbReference type="NCBI Taxonomy" id="34168"/>
    <lineage>
        <taxon>Eukaryota</taxon>
        <taxon>Viridiplantae</taxon>
        <taxon>Streptophyta</taxon>
        <taxon>Embryophyta</taxon>
        <taxon>Tracheophyta</taxon>
        <taxon>Lycopodiopsida</taxon>
        <taxon>Lycopodiales</taxon>
        <taxon>Lycopodiaceae</taxon>
        <taxon>Lycopodioideae</taxon>
        <taxon>Diphasiastrum</taxon>
    </lineage>
</organism>
<evidence type="ECO:0000313" key="1">
    <source>
        <dbReference type="EMBL" id="KAJ7543629.1"/>
    </source>
</evidence>
<sequence length="535" mass="60305">MSQVVWRLAAYLGGIWIMSLIYGELIAFYVPGWTCSWPLLPNNQNVSNFETSMENSVRVALIADPQLTDRTSYGMAPGSLALKMTQFYSDIYMRRAFRSSVLALEPDAIIFLGDLFDGGPYLSDGEWEDSLSRFNHVFDQSERGLKSRSRKIPTYILPGNHDLGYVQVEIQKPEVMQRYKRIFGETDHKVTIGMVDFVFVDAQALDGSEAELHSNMSWSFIQAFSKGSTHAPRVLLTHIPLYRPDNTPCGYYRASPVINQRITKFGPRRQDLVYQNYLTNETSSKLLESIKPVAVFSGHDHDQCTISHQLDGKHVKEYTVGTFSWLQGNLYPSFMMLSVAPMQVKNPNSSDSVVSSLCFLPAQDFIYAWYVVLLIVCLACLLLWPTHGLHMPSFFKKAWDSISNLDLISKNTKEKDDDVEWEMIWDAEGAMHLISKGSARHGTNAVGSPSSEKRGAAISRPAAKRQAMHDIEGAKAEPTLEDTGLDPSFYLTTNRTSKSKGNLLLRRCMQMLNPLAALVVTNLSLYVMLLMKDWT</sequence>
<gene>
    <name evidence="1" type="ORF">O6H91_09G045800</name>
</gene>